<reference evidence="1 2" key="1">
    <citation type="submission" date="2019-08" db="EMBL/GenBank/DDBJ databases">
        <title>Deep-cultivation of Planctomycetes and their phenomic and genomic characterization uncovers novel biology.</title>
        <authorList>
            <person name="Wiegand S."/>
            <person name="Jogler M."/>
            <person name="Boedeker C."/>
            <person name="Pinto D."/>
            <person name="Vollmers J."/>
            <person name="Rivas-Marin E."/>
            <person name="Kohn T."/>
            <person name="Peeters S.H."/>
            <person name="Heuer A."/>
            <person name="Rast P."/>
            <person name="Oberbeckmann S."/>
            <person name="Bunk B."/>
            <person name="Jeske O."/>
            <person name="Meyerdierks A."/>
            <person name="Storesund J.E."/>
            <person name="Kallscheuer N."/>
            <person name="Luecker S."/>
            <person name="Lage O.M."/>
            <person name="Pohl T."/>
            <person name="Merkel B.J."/>
            <person name="Hornburger P."/>
            <person name="Mueller R.-W."/>
            <person name="Bruemmer F."/>
            <person name="Labrenz M."/>
            <person name="Spormann A.M."/>
            <person name="Op Den Camp H."/>
            <person name="Overmann J."/>
            <person name="Amann R."/>
            <person name="Jetten M.S.M."/>
            <person name="Mascher T."/>
            <person name="Medema M.H."/>
            <person name="Devos D.P."/>
            <person name="Kaster A.-K."/>
            <person name="Ovreas L."/>
            <person name="Rohde M."/>
            <person name="Galperin M.Y."/>
            <person name="Jogler C."/>
        </authorList>
    </citation>
    <scope>NUCLEOTIDE SEQUENCE [LARGE SCALE GENOMIC DNA]</scope>
    <source>
        <strain evidence="1 2">LF1</strain>
    </source>
</reference>
<dbReference type="Proteomes" id="UP000322699">
    <property type="component" value="Unassembled WGS sequence"/>
</dbReference>
<protein>
    <recommendedName>
        <fullName evidence="3">DUF1269 domain-containing protein</fullName>
    </recommendedName>
</protein>
<dbReference type="AlphaFoldDB" id="A0A5B1CQH2"/>
<organism evidence="1 2">
    <name type="scientific">Rubripirellula obstinata</name>
    <dbReference type="NCBI Taxonomy" id="406547"/>
    <lineage>
        <taxon>Bacteria</taxon>
        <taxon>Pseudomonadati</taxon>
        <taxon>Planctomycetota</taxon>
        <taxon>Planctomycetia</taxon>
        <taxon>Pirellulales</taxon>
        <taxon>Pirellulaceae</taxon>
        <taxon>Rubripirellula</taxon>
    </lineage>
</organism>
<sequence length="210" mass="22316">MARNAGRSEADQAGRFLIGRLWHADRMFVMEVFESPILFPSTRTRETPMSNECLIAEFTDPSSLETALEVLHRADYERDSYSVVTSANQVDDTVLADAKDKTPASPPAEKTMGASTLVGGTLGGVLGTSTMIGPMLVAGPLAGMAAGAAGGSLLAAVESWGVRKDVGDQYENRVAGGASLIIVNGDEMKLSNAERMLQTCDPESLERFTQ</sequence>
<dbReference type="PANTHER" id="PTHR36109">
    <property type="entry name" value="MEMBRANE PROTEIN-RELATED"/>
    <property type="match status" value="1"/>
</dbReference>
<keyword evidence="2" id="KW-1185">Reference proteome</keyword>
<dbReference type="InterPro" id="IPR052948">
    <property type="entry name" value="Low_temp-induced_all0457"/>
</dbReference>
<proteinExistence type="predicted"/>
<dbReference type="PANTHER" id="PTHR36109:SF2">
    <property type="entry name" value="MEMBRANE PROTEIN"/>
    <property type="match status" value="1"/>
</dbReference>
<dbReference type="EMBL" id="VRLW01000001">
    <property type="protein sequence ID" value="KAA1261474.1"/>
    <property type="molecule type" value="Genomic_DNA"/>
</dbReference>
<comment type="caution">
    <text evidence="1">The sequence shown here is derived from an EMBL/GenBank/DDBJ whole genome shotgun (WGS) entry which is preliminary data.</text>
</comment>
<accession>A0A5B1CQH2</accession>
<name>A0A5B1CQH2_9BACT</name>
<evidence type="ECO:0008006" key="3">
    <source>
        <dbReference type="Google" id="ProtNLM"/>
    </source>
</evidence>
<gene>
    <name evidence="1" type="ORF">LF1_40240</name>
</gene>
<evidence type="ECO:0000313" key="1">
    <source>
        <dbReference type="EMBL" id="KAA1261474.1"/>
    </source>
</evidence>
<evidence type="ECO:0000313" key="2">
    <source>
        <dbReference type="Proteomes" id="UP000322699"/>
    </source>
</evidence>